<evidence type="ECO:0000256" key="1">
    <source>
        <dbReference type="ARBA" id="ARBA00004651"/>
    </source>
</evidence>
<comment type="similarity">
    <text evidence="2 13">Belongs to the sodium:solute symporter (SSF) (TC 2.A.21) family.</text>
</comment>
<keyword evidence="11" id="KW-0739">Sodium transport</keyword>
<evidence type="ECO:0000256" key="8">
    <source>
        <dbReference type="ARBA" id="ARBA00023053"/>
    </source>
</evidence>
<protein>
    <submittedName>
        <fullName evidence="15">Sodium:solute symporter family protein</fullName>
    </submittedName>
</protein>
<feature type="transmembrane region" description="Helical" evidence="14">
    <location>
        <begin position="414"/>
        <end position="433"/>
    </location>
</feature>
<feature type="transmembrane region" description="Helical" evidence="14">
    <location>
        <begin position="117"/>
        <end position="139"/>
    </location>
</feature>
<dbReference type="PROSITE" id="PS50283">
    <property type="entry name" value="NA_SOLUT_SYMP_3"/>
    <property type="match status" value="1"/>
</dbReference>
<dbReference type="InterPro" id="IPR018212">
    <property type="entry name" value="Na/solute_symporter_CS"/>
</dbReference>
<feature type="transmembrane region" description="Helical" evidence="14">
    <location>
        <begin position="43"/>
        <end position="61"/>
    </location>
</feature>
<keyword evidence="5 14" id="KW-0812">Transmembrane</keyword>
<feature type="transmembrane region" description="Helical" evidence="14">
    <location>
        <begin position="260"/>
        <end position="278"/>
    </location>
</feature>
<evidence type="ECO:0000313" key="15">
    <source>
        <dbReference type="EMBL" id="MDQ8192954.1"/>
    </source>
</evidence>
<keyword evidence="8" id="KW-0915">Sodium</keyword>
<keyword evidence="3" id="KW-0813">Transport</keyword>
<gene>
    <name evidence="15" type="ORF">QEH59_00855</name>
</gene>
<dbReference type="PANTHER" id="PTHR48086">
    <property type="entry name" value="SODIUM/PROLINE SYMPORTER-RELATED"/>
    <property type="match status" value="1"/>
</dbReference>
<comment type="subcellular location">
    <subcellularLocation>
        <location evidence="1">Cell membrane</location>
        <topology evidence="1">Multi-pass membrane protein</topology>
    </subcellularLocation>
</comment>
<proteinExistence type="inferred from homology"/>
<dbReference type="InterPro" id="IPR001734">
    <property type="entry name" value="Na/solute_symporter"/>
</dbReference>
<dbReference type="PROSITE" id="PS00457">
    <property type="entry name" value="NA_SOLUT_SYMP_2"/>
    <property type="match status" value="1"/>
</dbReference>
<name>A0ABU1ADZ5_9BACT</name>
<feature type="transmembrane region" description="Helical" evidence="14">
    <location>
        <begin position="579"/>
        <end position="603"/>
    </location>
</feature>
<feature type="transmembrane region" description="Helical" evidence="14">
    <location>
        <begin position="471"/>
        <end position="489"/>
    </location>
</feature>
<sequence>MTSLDYLILVGFFACLIFIAFITNRMTRSVAGFLSSERLAGRYLLTIAQSMAFIAAIGIIGNFEAIYRNGFGGIWWGMIFVPVNSIIALSGFVVYRYRETRVLTMAQFLQLRYSRRLRVFSGFLGFVSGVLNCAVFPMVTANFLVYFLQLPESYSVLGLALPTYHSLMIFMVSFAVLMAVSGGQVTIMVTDFFQGVIVTIAFMGGAFYVLHLFGWSGIIETLLRAESLKNPTELEVLSNLVREEGVSMVNPFKMDGLRDFGIPFFLMTAFLLILRTGVWQGGAGYMAAASTPHEAKMGQILGGWRWLLVGLGTMACAIGAYVLLWHPEFIEARMHVEAAVNGIHDPYLQSQALVPLALYELFPSGLLGLFLVLMVGASISTDNSAYHSWGSIFLQDVVMPFRKRPFTQKEHLKYLRWSIVMIGVIAVVFSSVWTMKDFILMWFQITASIYIGGASCAIIGGLYWKKATTQGAWAGLITGSLLSVGGIAFRQFYPEVTFPGSEQVINGLHLSVFAIVVSYAVFILVSLLSWKQDYNLDKLLHRGEYAVQTDHLEANTSEQKKGWLQRIGITREFTTFDKVIYLTLIAWTLLYSGIFICITLYNLVNPLASTSWTSIWSWLLGLKFTVAFSAGIWFICGGLRDTIRLFRKLKTVKADESDDGTVRDEEVQS</sequence>
<evidence type="ECO:0000256" key="14">
    <source>
        <dbReference type="SAM" id="Phobius"/>
    </source>
</evidence>
<organism evidence="15 16">
    <name type="scientific">Thalassobacterium sedimentorum</name>
    <dbReference type="NCBI Taxonomy" id="3041258"/>
    <lineage>
        <taxon>Bacteria</taxon>
        <taxon>Pseudomonadati</taxon>
        <taxon>Verrucomicrobiota</taxon>
        <taxon>Opitutia</taxon>
        <taxon>Puniceicoccales</taxon>
        <taxon>Coraliomargaritaceae</taxon>
        <taxon>Thalassobacterium</taxon>
    </lineage>
</organism>
<feature type="transmembrane region" description="Helical" evidence="14">
    <location>
        <begin position="159"/>
        <end position="180"/>
    </location>
</feature>
<dbReference type="PANTHER" id="PTHR48086:SF3">
    <property type="entry name" value="SODIUM_PROLINE SYMPORTER"/>
    <property type="match status" value="1"/>
</dbReference>
<feature type="transmembrane region" description="Helical" evidence="14">
    <location>
        <begin position="509"/>
        <end position="530"/>
    </location>
</feature>
<evidence type="ECO:0000256" key="11">
    <source>
        <dbReference type="ARBA" id="ARBA00023201"/>
    </source>
</evidence>
<dbReference type="Proteomes" id="UP001243717">
    <property type="component" value="Unassembled WGS sequence"/>
</dbReference>
<keyword evidence="7 14" id="KW-1133">Transmembrane helix</keyword>
<evidence type="ECO:0000256" key="10">
    <source>
        <dbReference type="ARBA" id="ARBA00023136"/>
    </source>
</evidence>
<evidence type="ECO:0000256" key="6">
    <source>
        <dbReference type="ARBA" id="ARBA00022847"/>
    </source>
</evidence>
<feature type="transmembrane region" description="Helical" evidence="14">
    <location>
        <begin position="192"/>
        <end position="213"/>
    </location>
</feature>
<evidence type="ECO:0000256" key="9">
    <source>
        <dbReference type="ARBA" id="ARBA00023065"/>
    </source>
</evidence>
<dbReference type="Pfam" id="PF00474">
    <property type="entry name" value="SSF"/>
    <property type="match status" value="1"/>
</dbReference>
<dbReference type="InterPro" id="IPR050277">
    <property type="entry name" value="Sodium:Solute_Symporter"/>
</dbReference>
<feature type="transmembrane region" description="Helical" evidence="14">
    <location>
        <begin position="6"/>
        <end position="23"/>
    </location>
</feature>
<keyword evidence="6" id="KW-0769">Symport</keyword>
<dbReference type="CDD" id="cd10322">
    <property type="entry name" value="SLC5sbd"/>
    <property type="match status" value="1"/>
</dbReference>
<evidence type="ECO:0000256" key="13">
    <source>
        <dbReference type="RuleBase" id="RU362091"/>
    </source>
</evidence>
<dbReference type="RefSeq" id="WP_308983463.1">
    <property type="nucleotide sequence ID" value="NZ_JARXIC010000001.1"/>
</dbReference>
<evidence type="ECO:0000313" key="16">
    <source>
        <dbReference type="Proteomes" id="UP001243717"/>
    </source>
</evidence>
<evidence type="ECO:0000256" key="7">
    <source>
        <dbReference type="ARBA" id="ARBA00022989"/>
    </source>
</evidence>
<evidence type="ECO:0000256" key="2">
    <source>
        <dbReference type="ARBA" id="ARBA00006434"/>
    </source>
</evidence>
<dbReference type="Gene3D" id="1.20.1730.10">
    <property type="entry name" value="Sodium/glucose cotransporter"/>
    <property type="match status" value="1"/>
</dbReference>
<feature type="transmembrane region" description="Helical" evidence="14">
    <location>
        <begin position="356"/>
        <end position="379"/>
    </location>
</feature>
<dbReference type="EMBL" id="JARXIC010000001">
    <property type="protein sequence ID" value="MDQ8192954.1"/>
    <property type="molecule type" value="Genomic_DNA"/>
</dbReference>
<evidence type="ECO:0000256" key="3">
    <source>
        <dbReference type="ARBA" id="ARBA00022448"/>
    </source>
</evidence>
<evidence type="ECO:0000256" key="5">
    <source>
        <dbReference type="ARBA" id="ARBA00022692"/>
    </source>
</evidence>
<keyword evidence="16" id="KW-1185">Reference proteome</keyword>
<comment type="catalytic activity">
    <reaction evidence="12">
        <text>L-proline(in) + Na(+)(in) = L-proline(out) + Na(+)(out)</text>
        <dbReference type="Rhea" id="RHEA:28967"/>
        <dbReference type="ChEBI" id="CHEBI:29101"/>
        <dbReference type="ChEBI" id="CHEBI:60039"/>
    </reaction>
</comment>
<keyword evidence="10 14" id="KW-0472">Membrane</keyword>
<evidence type="ECO:0000256" key="4">
    <source>
        <dbReference type="ARBA" id="ARBA00022475"/>
    </source>
</evidence>
<feature type="transmembrane region" description="Helical" evidence="14">
    <location>
        <begin position="306"/>
        <end position="324"/>
    </location>
</feature>
<feature type="transmembrane region" description="Helical" evidence="14">
    <location>
        <begin position="439"/>
        <end position="464"/>
    </location>
</feature>
<keyword evidence="9" id="KW-0406">Ion transport</keyword>
<reference evidence="15 16" key="1">
    <citation type="submission" date="2023-04" db="EMBL/GenBank/DDBJ databases">
        <title>A novel bacteria isolated from coastal sediment.</title>
        <authorList>
            <person name="Liu X.-J."/>
            <person name="Du Z.-J."/>
        </authorList>
    </citation>
    <scope>NUCLEOTIDE SEQUENCE [LARGE SCALE GENOMIC DNA]</scope>
    <source>
        <strain evidence="15 16">SDUM461004</strain>
    </source>
</reference>
<feature type="transmembrane region" description="Helical" evidence="14">
    <location>
        <begin position="73"/>
        <end position="97"/>
    </location>
</feature>
<keyword evidence="4" id="KW-1003">Cell membrane</keyword>
<feature type="transmembrane region" description="Helical" evidence="14">
    <location>
        <begin position="615"/>
        <end position="639"/>
    </location>
</feature>
<comment type="caution">
    <text evidence="15">The sequence shown here is derived from an EMBL/GenBank/DDBJ whole genome shotgun (WGS) entry which is preliminary data.</text>
</comment>
<dbReference type="InterPro" id="IPR038377">
    <property type="entry name" value="Na/Glc_symporter_sf"/>
</dbReference>
<accession>A0ABU1ADZ5</accession>
<evidence type="ECO:0000256" key="12">
    <source>
        <dbReference type="ARBA" id="ARBA00033708"/>
    </source>
</evidence>